<name>A0A7W7ZV62_9BACT</name>
<dbReference type="EMBL" id="JACHIO010000025">
    <property type="protein sequence ID" value="MBB5066284.1"/>
    <property type="molecule type" value="Genomic_DNA"/>
</dbReference>
<sequence length="459" mass="49522">MMILRVTILPKYPALPKYLALLCPLLAGTCLSQSATATLKFDFSGGPGKPGYIQVSPASVYKDEVGYGYEPGAQVASGDNGKTTTSERPFTFSAKVPEGDYSVTVTFGDSSATTTTTVKAESGRLMLERVKVGAGEIVERSFTTNVRTPKLAKLPTNATGREEVTLDQFDRGNTRDWDDKLNIEIVSPHAALRTIEITTTQSAPTVFLAGDSTVTDRDGGGDVSWGQLLPRFLKPGVAVSNQAQSGETLKSFANALRLDKILSQMKKGDYLFLQFGHNDSKETWPQTYVEAETTYKAYLKTYIAEAKLRGAIPVLVTPMDRANRTTGAPSHGHGGYPEAMREVAREEQVPLIDLYKMSILLYDSAGSDAPKVLADGTHSTAYGGYEFAKCIVMGIRQNKLELANYVVADFKDFDPAHPDKAEELALQQLFDANERRNTGGGRDGTDPGKGGSGSPAEAS</sequence>
<feature type="domain" description="Beta-agarase/YXIM esterase-like galactose-binding" evidence="6">
    <location>
        <begin position="40"/>
        <end position="121"/>
    </location>
</feature>
<dbReference type="Proteomes" id="UP000584867">
    <property type="component" value="Unassembled WGS sequence"/>
</dbReference>
<dbReference type="CDD" id="cd01821">
    <property type="entry name" value="Rhamnogalacturan_acetylesterase_like"/>
    <property type="match status" value="1"/>
</dbReference>
<dbReference type="SUPFAM" id="SSF52266">
    <property type="entry name" value="SGNH hydrolase"/>
    <property type="match status" value="1"/>
</dbReference>
<evidence type="ECO:0000256" key="4">
    <source>
        <dbReference type="SAM" id="SignalP"/>
    </source>
</evidence>
<dbReference type="Gene3D" id="3.40.50.1110">
    <property type="entry name" value="SGNH hydrolase"/>
    <property type="match status" value="1"/>
</dbReference>
<comment type="similarity">
    <text evidence="1">Belongs to the 'GDSL' lipolytic enzyme family.</text>
</comment>
<evidence type="ECO:0000259" key="5">
    <source>
        <dbReference type="Pfam" id="PF13472"/>
    </source>
</evidence>
<dbReference type="PANTHER" id="PTHR43695:SF1">
    <property type="entry name" value="RHAMNOGALACTURONAN ACETYLESTERASE"/>
    <property type="match status" value="1"/>
</dbReference>
<dbReference type="InterPro" id="IPR008979">
    <property type="entry name" value="Galactose-bd-like_sf"/>
</dbReference>
<dbReference type="InterPro" id="IPR037459">
    <property type="entry name" value="RhgT-like"/>
</dbReference>
<protein>
    <submittedName>
        <fullName evidence="7">Lysophospholipase L1-like esterase</fullName>
    </submittedName>
</protein>
<keyword evidence="4" id="KW-0732">Signal</keyword>
<proteinExistence type="inferred from homology"/>
<evidence type="ECO:0000313" key="8">
    <source>
        <dbReference type="Proteomes" id="UP000584867"/>
    </source>
</evidence>
<dbReference type="AlphaFoldDB" id="A0A7W7ZV62"/>
<reference evidence="7 8" key="1">
    <citation type="submission" date="2020-08" db="EMBL/GenBank/DDBJ databases">
        <title>Genomic Encyclopedia of Type Strains, Phase IV (KMG-V): Genome sequencing to study the core and pangenomes of soil and plant-associated prokaryotes.</title>
        <authorList>
            <person name="Whitman W."/>
        </authorList>
    </citation>
    <scope>NUCLEOTIDE SEQUENCE [LARGE SCALE GENOMIC DNA]</scope>
    <source>
        <strain evidence="7 8">X5P3</strain>
    </source>
</reference>
<feature type="compositionally biased region" description="Gly residues" evidence="3">
    <location>
        <begin position="438"/>
        <end position="453"/>
    </location>
</feature>
<dbReference type="Pfam" id="PF21254">
    <property type="entry name" value="AGA-YXIM_GBD"/>
    <property type="match status" value="1"/>
</dbReference>
<dbReference type="InterPro" id="IPR013830">
    <property type="entry name" value="SGNH_hydro"/>
</dbReference>
<accession>A0A7W7ZV62</accession>
<feature type="chain" id="PRO_5030978433" evidence="4">
    <location>
        <begin position="38"/>
        <end position="459"/>
    </location>
</feature>
<dbReference type="Pfam" id="PF13472">
    <property type="entry name" value="Lipase_GDSL_2"/>
    <property type="match status" value="1"/>
</dbReference>
<evidence type="ECO:0000259" key="6">
    <source>
        <dbReference type="Pfam" id="PF21254"/>
    </source>
</evidence>
<dbReference type="GO" id="GO:0016788">
    <property type="term" value="F:hydrolase activity, acting on ester bonds"/>
    <property type="evidence" value="ECO:0007669"/>
    <property type="project" value="UniProtKB-ARBA"/>
</dbReference>
<keyword evidence="2" id="KW-0378">Hydrolase</keyword>
<evidence type="ECO:0000313" key="7">
    <source>
        <dbReference type="EMBL" id="MBB5066284.1"/>
    </source>
</evidence>
<evidence type="ECO:0000256" key="2">
    <source>
        <dbReference type="ARBA" id="ARBA00022801"/>
    </source>
</evidence>
<feature type="region of interest" description="Disordered" evidence="3">
    <location>
        <begin position="426"/>
        <end position="459"/>
    </location>
</feature>
<evidence type="ECO:0000256" key="1">
    <source>
        <dbReference type="ARBA" id="ARBA00008668"/>
    </source>
</evidence>
<dbReference type="SUPFAM" id="SSF49785">
    <property type="entry name" value="Galactose-binding domain-like"/>
    <property type="match status" value="1"/>
</dbReference>
<feature type="signal peptide" evidence="4">
    <location>
        <begin position="1"/>
        <end position="37"/>
    </location>
</feature>
<dbReference type="PANTHER" id="PTHR43695">
    <property type="entry name" value="PUTATIVE (AFU_ORTHOLOGUE AFUA_2G17250)-RELATED"/>
    <property type="match status" value="1"/>
</dbReference>
<feature type="domain" description="SGNH hydrolase-type esterase" evidence="5">
    <location>
        <begin position="210"/>
        <end position="383"/>
    </location>
</feature>
<dbReference type="InterPro" id="IPR036514">
    <property type="entry name" value="SGNH_hydro_sf"/>
</dbReference>
<organism evidence="7 8">
    <name type="scientific">Granulicella mallensis</name>
    <dbReference type="NCBI Taxonomy" id="940614"/>
    <lineage>
        <taxon>Bacteria</taxon>
        <taxon>Pseudomonadati</taxon>
        <taxon>Acidobacteriota</taxon>
        <taxon>Terriglobia</taxon>
        <taxon>Terriglobales</taxon>
        <taxon>Acidobacteriaceae</taxon>
        <taxon>Granulicella</taxon>
    </lineage>
</organism>
<dbReference type="RefSeq" id="WP_184259658.1">
    <property type="nucleotide sequence ID" value="NZ_JACHIO010000025.1"/>
</dbReference>
<comment type="caution">
    <text evidence="7">The sequence shown here is derived from an EMBL/GenBank/DDBJ whole genome shotgun (WGS) entry which is preliminary data.</text>
</comment>
<dbReference type="InterPro" id="IPR049033">
    <property type="entry name" value="AGA-YXIM_GBD"/>
</dbReference>
<dbReference type="Gene3D" id="2.60.120.430">
    <property type="entry name" value="Galactose-binding lectin"/>
    <property type="match status" value="1"/>
</dbReference>
<evidence type="ECO:0000256" key="3">
    <source>
        <dbReference type="SAM" id="MobiDB-lite"/>
    </source>
</evidence>
<gene>
    <name evidence="7" type="ORF">HDF15_004660</name>
</gene>